<dbReference type="Proteomes" id="UP000019092">
    <property type="component" value="Chromosome"/>
</dbReference>
<keyword evidence="1" id="KW-0067">ATP-binding</keyword>
<dbReference type="EC" id="2.7.7.108" evidence="1"/>
<dbReference type="PIRSF" id="PIRSF038925">
    <property type="entry name" value="AMP-prot_trans"/>
    <property type="match status" value="1"/>
</dbReference>
<dbReference type="EMBL" id="CP006955">
    <property type="protein sequence ID" value="AHG82988.1"/>
    <property type="molecule type" value="Genomic_DNA"/>
</dbReference>
<keyword evidence="1" id="KW-0548">Nucleotidyltransferase</keyword>
<evidence type="ECO:0000259" key="2">
    <source>
        <dbReference type="PROSITE" id="PS51459"/>
    </source>
</evidence>
<dbReference type="PROSITE" id="PS51459">
    <property type="entry name" value="FIDO"/>
    <property type="match status" value="1"/>
</dbReference>
<reference evidence="3 4" key="1">
    <citation type="submission" date="2013-12" db="EMBL/GenBank/DDBJ databases">
        <title>Annotation of the Bibersteinia trehalosi USDA-ARS-USMARC-189 complete genome.</title>
        <authorList>
            <person name="Harhay G.P."/>
            <person name="McVey S."/>
            <person name="Clawson M.L."/>
            <person name="Bono J."/>
            <person name="Heaton M.P."/>
            <person name="Chitko-Mckown C.G."/>
            <person name="Harhay D.M."/>
            <person name="Smith T.P.L."/>
        </authorList>
    </citation>
    <scope>NUCLEOTIDE SEQUENCE [LARGE SCALE GENOMIC DNA]</scope>
    <source>
        <strain evidence="3 4">USDA-ARS-USMARC-189</strain>
    </source>
</reference>
<feature type="domain" description="Fido" evidence="2">
    <location>
        <begin position="134"/>
        <end position="282"/>
    </location>
</feature>
<dbReference type="InterPro" id="IPR003812">
    <property type="entry name" value="Fido"/>
</dbReference>
<accession>A0ABN4C303</accession>
<dbReference type="PANTHER" id="PTHR13504">
    <property type="entry name" value="FIDO DOMAIN-CONTAINING PROTEIN DDB_G0283145"/>
    <property type="match status" value="1"/>
</dbReference>
<dbReference type="InterPro" id="IPR025758">
    <property type="entry name" value="Fic/DOC_N"/>
</dbReference>
<keyword evidence="1" id="KW-0808">Transferase</keyword>
<dbReference type="SUPFAM" id="SSF140931">
    <property type="entry name" value="Fic-like"/>
    <property type="match status" value="1"/>
</dbReference>
<comment type="catalytic activity">
    <reaction evidence="1">
        <text>L-tyrosyl-[protein] + ATP = O-(5'-adenylyl)-L-tyrosyl-[protein] + diphosphate</text>
        <dbReference type="Rhea" id="RHEA:54288"/>
        <dbReference type="Rhea" id="RHEA-COMP:10136"/>
        <dbReference type="Rhea" id="RHEA-COMP:13846"/>
        <dbReference type="ChEBI" id="CHEBI:30616"/>
        <dbReference type="ChEBI" id="CHEBI:33019"/>
        <dbReference type="ChEBI" id="CHEBI:46858"/>
        <dbReference type="ChEBI" id="CHEBI:83624"/>
        <dbReference type="EC" id="2.7.7.108"/>
    </reaction>
</comment>
<dbReference type="InterPro" id="IPR026287">
    <property type="entry name" value="SoFic-like"/>
</dbReference>
<dbReference type="InterPro" id="IPR036390">
    <property type="entry name" value="WH_DNA-bd_sf"/>
</dbReference>
<keyword evidence="4" id="KW-1185">Reference proteome</keyword>
<comment type="function">
    <text evidence="1">Adenylyltransferase that mediates the addition of adenosine 5'-monophosphate (AMP) to specific residues of target proteins.</text>
</comment>
<dbReference type="Pfam" id="PF02661">
    <property type="entry name" value="Fic"/>
    <property type="match status" value="1"/>
</dbReference>
<protein>
    <recommendedName>
        <fullName evidence="1">Protein adenylyltransferase</fullName>
        <ecNumber evidence="1">2.7.7.108</ecNumber>
    </recommendedName>
    <alternativeName>
        <fullName evidence="1">AMPylator</fullName>
    </alternativeName>
</protein>
<dbReference type="Pfam" id="PF13784">
    <property type="entry name" value="Fic_N"/>
    <property type="match status" value="1"/>
</dbReference>
<dbReference type="InterPro" id="IPR040198">
    <property type="entry name" value="Fido_containing"/>
</dbReference>
<comment type="catalytic activity">
    <reaction evidence="1">
        <text>L-threonyl-[protein] + ATP = 3-O-(5'-adenylyl)-L-threonyl-[protein] + diphosphate</text>
        <dbReference type="Rhea" id="RHEA:54292"/>
        <dbReference type="Rhea" id="RHEA-COMP:11060"/>
        <dbReference type="Rhea" id="RHEA-COMP:13847"/>
        <dbReference type="ChEBI" id="CHEBI:30013"/>
        <dbReference type="ChEBI" id="CHEBI:30616"/>
        <dbReference type="ChEBI" id="CHEBI:33019"/>
        <dbReference type="ChEBI" id="CHEBI:138113"/>
        <dbReference type="EC" id="2.7.7.108"/>
    </reaction>
</comment>
<proteinExistence type="predicted"/>
<organism evidence="3 4">
    <name type="scientific">Bibersteinia trehalosi USDA-ARS-USMARC-189</name>
    <dbReference type="NCBI Taxonomy" id="1263831"/>
    <lineage>
        <taxon>Bacteria</taxon>
        <taxon>Pseudomonadati</taxon>
        <taxon>Pseudomonadota</taxon>
        <taxon>Gammaproteobacteria</taxon>
        <taxon>Pasteurellales</taxon>
        <taxon>Pasteurellaceae</taxon>
        <taxon>Bibersteinia</taxon>
    </lineage>
</organism>
<dbReference type="SUPFAM" id="SSF46785">
    <property type="entry name" value="Winged helix' DNA-binding domain"/>
    <property type="match status" value="1"/>
</dbReference>
<dbReference type="PANTHER" id="PTHR13504:SF38">
    <property type="entry name" value="FIDO DOMAIN-CONTAINING PROTEIN"/>
    <property type="match status" value="1"/>
</dbReference>
<sequence>MNQNYQNVRNKMSINLNFSEAVYYPESVFPPEKIDLTQILSALLGATNAIARYDQMLKNMHNSEILLAPLRNQEAVISSRMEGTVSTMDEILQYEADYPEDEYSADVRSDIIETVLYQRTLKNAQKAMEEGYPLSKSLLKTMHQQLLSFGRGANKSPGEFKKEQNYIADTLSRKILFVPISPEKLESGLDRLFDYIHQNTDPVLLKTAVTHLEFEALHPFQDGNGRIGRMLITLMLWNAHTLSAPHFYISGYLEENKNRYIDLMRNVSQTGDWNEWAVFFLNAIEHQSERNLNIAENIRALYEEMKTEFSEILSSKHSLAVLDFVFTYPVFRNSTLSKETGISTATANRFTKALQEKGILTLAEEASGRKSARYTFEHLMNLVRV</sequence>
<evidence type="ECO:0000313" key="3">
    <source>
        <dbReference type="EMBL" id="AHG82988.1"/>
    </source>
</evidence>
<keyword evidence="1" id="KW-0547">Nucleotide-binding</keyword>
<evidence type="ECO:0000313" key="4">
    <source>
        <dbReference type="Proteomes" id="UP000019092"/>
    </source>
</evidence>
<gene>
    <name evidence="3" type="ORF">F543_1240</name>
</gene>
<evidence type="ECO:0000256" key="1">
    <source>
        <dbReference type="PIRNR" id="PIRNR038925"/>
    </source>
</evidence>
<dbReference type="InterPro" id="IPR036597">
    <property type="entry name" value="Fido-like_dom_sf"/>
</dbReference>
<name>A0ABN4C303_BIBTR</name>
<dbReference type="Gene3D" id="1.10.3290.10">
    <property type="entry name" value="Fido-like domain"/>
    <property type="match status" value="1"/>
</dbReference>
<comment type="subunit">
    <text evidence="1">Homodimer.</text>
</comment>